<keyword evidence="4" id="KW-1185">Reference proteome</keyword>
<accession>A0ABT6Y9F9</accession>
<proteinExistence type="predicted"/>
<dbReference type="Pfam" id="PF09374">
    <property type="entry name" value="PG_binding_3"/>
    <property type="match status" value="1"/>
</dbReference>
<gene>
    <name evidence="3" type="ORF">QM524_11755</name>
</gene>
<dbReference type="InterPro" id="IPR018537">
    <property type="entry name" value="Peptidoglycan-bd_3"/>
</dbReference>
<dbReference type="PROSITE" id="PS00018">
    <property type="entry name" value="EF_HAND_1"/>
    <property type="match status" value="1"/>
</dbReference>
<dbReference type="RefSeq" id="WP_283344746.1">
    <property type="nucleotide sequence ID" value="NZ_JASHIF010000009.1"/>
</dbReference>
<dbReference type="GO" id="GO:0016787">
    <property type="term" value="F:hydrolase activity"/>
    <property type="evidence" value="ECO:0007669"/>
    <property type="project" value="UniProtKB-KW"/>
</dbReference>
<dbReference type="InterPro" id="IPR018247">
    <property type="entry name" value="EF_Hand_1_Ca_BS"/>
</dbReference>
<dbReference type="Pfam" id="PF05838">
    <property type="entry name" value="Glyco_hydro_108"/>
    <property type="match status" value="1"/>
</dbReference>
<dbReference type="SUPFAM" id="SSF53955">
    <property type="entry name" value="Lysozyme-like"/>
    <property type="match status" value="1"/>
</dbReference>
<keyword evidence="3" id="KW-0378">Hydrolase</keyword>
<evidence type="ECO:0000313" key="3">
    <source>
        <dbReference type="EMBL" id="MDI9859886.1"/>
    </source>
</evidence>
<dbReference type="EMBL" id="JASHIF010000009">
    <property type="protein sequence ID" value="MDI9859886.1"/>
    <property type="molecule type" value="Genomic_DNA"/>
</dbReference>
<evidence type="ECO:0000259" key="1">
    <source>
        <dbReference type="Pfam" id="PF05838"/>
    </source>
</evidence>
<sequence length="213" mass="24582">MFKKLIALFSLVLLLNLNGFASVFDLYFPRLIQAEGYYFVMVQYDKGGATKFGITYAVYKNWCNRTTLILISCDKDKNGKLEVNDLRITTLLDVKPIYLTRYWEFHRLSEVHNQGVAEIIGDMIINCGTGRNHVHVKTIQKYLGLKADGIIGTKTLEAINKANPSKLYKFIYQYRSNYYKKIGVGTQRKFLKGWLNRISTLKNAHTDENYIAL</sequence>
<evidence type="ECO:0000259" key="2">
    <source>
        <dbReference type="Pfam" id="PF09374"/>
    </source>
</evidence>
<dbReference type="InterPro" id="IPR023346">
    <property type="entry name" value="Lysozyme-like_dom_sf"/>
</dbReference>
<evidence type="ECO:0000313" key="4">
    <source>
        <dbReference type="Proteomes" id="UP001236507"/>
    </source>
</evidence>
<organism evidence="3 4">
    <name type="scientific">Flectobacillus roseus</name>
    <dbReference type="NCBI Taxonomy" id="502259"/>
    <lineage>
        <taxon>Bacteria</taxon>
        <taxon>Pseudomonadati</taxon>
        <taxon>Bacteroidota</taxon>
        <taxon>Cytophagia</taxon>
        <taxon>Cytophagales</taxon>
        <taxon>Flectobacillaceae</taxon>
        <taxon>Flectobacillus</taxon>
    </lineage>
</organism>
<dbReference type="Gene3D" id="1.20.141.10">
    <property type="entry name" value="Chitosanase, subunit A, domain 1"/>
    <property type="match status" value="1"/>
</dbReference>
<feature type="domain" description="Peptidoglycan binding" evidence="2">
    <location>
        <begin position="136"/>
        <end position="197"/>
    </location>
</feature>
<comment type="caution">
    <text evidence="3">The sequence shown here is derived from an EMBL/GenBank/DDBJ whole genome shotgun (WGS) entry which is preliminary data.</text>
</comment>
<dbReference type="Proteomes" id="UP001236507">
    <property type="component" value="Unassembled WGS sequence"/>
</dbReference>
<feature type="domain" description="TtsA-like Glycoside hydrolase family 108" evidence="1">
    <location>
        <begin position="30"/>
        <end position="128"/>
    </location>
</feature>
<dbReference type="InterPro" id="IPR008565">
    <property type="entry name" value="TtsA-like_GH18_dom"/>
</dbReference>
<reference evidence="3 4" key="1">
    <citation type="submission" date="2023-05" db="EMBL/GenBank/DDBJ databases">
        <title>Novel species of genus Flectobacillus isolated from stream in China.</title>
        <authorList>
            <person name="Lu H."/>
        </authorList>
    </citation>
    <scope>NUCLEOTIDE SEQUENCE [LARGE SCALE GENOMIC DNA]</scope>
    <source>
        <strain evidence="3 4">KCTC 42575</strain>
    </source>
</reference>
<name>A0ABT6Y9F9_9BACT</name>
<protein>
    <submittedName>
        <fullName evidence="3">Glycosyl hydrolase 108 family protein</fullName>
    </submittedName>
</protein>